<dbReference type="GO" id="GO:0016740">
    <property type="term" value="F:transferase activity"/>
    <property type="evidence" value="ECO:0007669"/>
    <property type="project" value="UniProtKB-KW"/>
</dbReference>
<dbReference type="RefSeq" id="WP_118657137.1">
    <property type="nucleotide sequence ID" value="NZ_JACOOK010000001.1"/>
</dbReference>
<dbReference type="Pfam" id="PF01648">
    <property type="entry name" value="ACPS"/>
    <property type="match status" value="1"/>
</dbReference>
<dbReference type="Proteomes" id="UP000636891">
    <property type="component" value="Unassembled WGS sequence"/>
</dbReference>
<comment type="caution">
    <text evidence="3">The sequence shown here is derived from an EMBL/GenBank/DDBJ whole genome shotgun (WGS) entry which is preliminary data.</text>
</comment>
<protein>
    <submittedName>
        <fullName evidence="3">4'-phosphopantetheinyl transferase superfamily protein</fullName>
    </submittedName>
</protein>
<reference evidence="3 4" key="1">
    <citation type="submission" date="2020-08" db="EMBL/GenBank/DDBJ databases">
        <title>Genome public.</title>
        <authorList>
            <person name="Liu C."/>
            <person name="Sun Q."/>
        </authorList>
    </citation>
    <scope>NUCLEOTIDE SEQUENCE [LARGE SCALE GENOMIC DNA]</scope>
    <source>
        <strain evidence="3 4">New-7</strain>
    </source>
</reference>
<gene>
    <name evidence="3" type="ORF">H8S08_02965</name>
</gene>
<evidence type="ECO:0000259" key="2">
    <source>
        <dbReference type="Pfam" id="PF01648"/>
    </source>
</evidence>
<dbReference type="InterPro" id="IPR008278">
    <property type="entry name" value="4-PPantetheinyl_Trfase_dom"/>
</dbReference>
<evidence type="ECO:0000256" key="1">
    <source>
        <dbReference type="ARBA" id="ARBA00022679"/>
    </source>
</evidence>
<evidence type="ECO:0000313" key="4">
    <source>
        <dbReference type="Proteomes" id="UP000636891"/>
    </source>
</evidence>
<dbReference type="SUPFAM" id="SSF56214">
    <property type="entry name" value="4'-phosphopantetheinyl transferase"/>
    <property type="match status" value="1"/>
</dbReference>
<name>A0ABR7CK08_9BACT</name>
<keyword evidence="4" id="KW-1185">Reference proteome</keyword>
<feature type="domain" description="4'-phosphopantetheinyl transferase" evidence="2">
    <location>
        <begin position="101"/>
        <end position="150"/>
    </location>
</feature>
<evidence type="ECO:0000313" key="3">
    <source>
        <dbReference type="EMBL" id="MBC5615980.1"/>
    </source>
</evidence>
<accession>A0ABR7CK08</accession>
<dbReference type="Gene3D" id="3.90.470.20">
    <property type="entry name" value="4'-phosphopantetheinyl transferase domain"/>
    <property type="match status" value="1"/>
</dbReference>
<organism evidence="3 4">
    <name type="scientific">Alistipes hominis</name>
    <dbReference type="NCBI Taxonomy" id="2763015"/>
    <lineage>
        <taxon>Bacteria</taxon>
        <taxon>Pseudomonadati</taxon>
        <taxon>Bacteroidota</taxon>
        <taxon>Bacteroidia</taxon>
        <taxon>Bacteroidales</taxon>
        <taxon>Rikenellaceae</taxon>
        <taxon>Alistipes</taxon>
    </lineage>
</organism>
<proteinExistence type="predicted"/>
<sequence length="207" mass="23753">MPLIYRSELPNGLIVLWKIDESETELRSLCTPQERIYASERLTTGNRRKEWLAWHALLHETTPQAETGYDPNGAPVLKSGEYIGVSHTKGYAAVIIAKTPCAVDIELRNRNFLKAAPKYLSPDERQRFGTEGDLPGKIWCAKETLYKWARIPETDFLRDIRIDAVDPVYGTLRGTIREYGVTLQDCSNETLFMIYCFGNRIPERENR</sequence>
<dbReference type="InterPro" id="IPR037143">
    <property type="entry name" value="4-PPantetheinyl_Trfase_dom_sf"/>
</dbReference>
<keyword evidence="1 3" id="KW-0808">Transferase</keyword>
<dbReference type="EMBL" id="JACOOK010000001">
    <property type="protein sequence ID" value="MBC5615980.1"/>
    <property type="molecule type" value="Genomic_DNA"/>
</dbReference>